<feature type="compositionally biased region" description="Low complexity" evidence="1">
    <location>
        <begin position="262"/>
        <end position="273"/>
    </location>
</feature>
<sequence>MSTQMTLAHGVLVARVLSHKVETVAGGGDSPMTARATPQGRCRTHTGSRKRPHNADGPERQRVSVAAPTDVCPHSCPHRCPTAAPTGAPAAVPTDVRPAVPAAVPTDVRPAVPTAVPTDVRPAVPTDALTGAPTAVPAAAPTGVPAAVPAVVSGHPEAALTPLRTVPGARAGETRQEPPGPASRCAAGLSPGRATSPPAEAKERGAGSQQTRARWALTGPEGEPRPTCFPPRDPAAQRVSREALAAGAHRRTPESSAPGSDPPARGFPLRAARPAPPTLPEASADPDVRAPTRAPPRRARPQRHGCGGQRRTARASRAAEPRAPASEAEPRPPPRRGPPRSARPSRGGAPGPGLAAAQASARPVPQFPPRVLRPGPASFAGPGCGGTRLPAVRGGLPSARLPPARPVRAQGPPWTDTGAPRHVHGAGKGKTPSSRRPSSRRRGRAGASPRGAQPRGGTWSAPCAGSWAAADPLDGGPGRDGAGPPPAGQAGHGRGGRRPRGDPAAGGQGSLRARVPPLALPGGLERSDLPQTQRNRNRSRRCPGPWPGHGEDAPGRCGAGAAPRVRGRFPMHAPAARGLGAGTGDPTAAPAGEGRPTRLRA</sequence>
<evidence type="ECO:0000313" key="3">
    <source>
        <dbReference type="RefSeq" id="XP_044942476.1"/>
    </source>
</evidence>
<keyword evidence="2" id="KW-1185">Reference proteome</keyword>
<feature type="compositionally biased region" description="Low complexity" evidence="1">
    <location>
        <begin position="445"/>
        <end position="457"/>
    </location>
</feature>
<accession>A0A8U0V9I6</accession>
<feature type="compositionally biased region" description="Low complexity" evidence="1">
    <location>
        <begin position="584"/>
        <end position="594"/>
    </location>
</feature>
<name>A0A8U0V9I6_MUSPF</name>
<feature type="region of interest" description="Disordered" evidence="1">
    <location>
        <begin position="159"/>
        <end position="601"/>
    </location>
</feature>
<dbReference type="AlphaFoldDB" id="A0A8U0V9I6"/>
<protein>
    <submittedName>
        <fullName evidence="3">Translation initiation factor IF-2-like</fullName>
    </submittedName>
</protein>
<reference evidence="3" key="1">
    <citation type="submission" date="2025-08" db="UniProtKB">
        <authorList>
            <consortium name="RefSeq"/>
        </authorList>
    </citation>
    <scope>IDENTIFICATION</scope>
    <source>
        <tissue evidence="3">Brain</tissue>
    </source>
</reference>
<dbReference type="Proteomes" id="UP000000715">
    <property type="component" value="Unplaced"/>
</dbReference>
<gene>
    <name evidence="3" type="primary">LOC123393716</name>
</gene>
<evidence type="ECO:0000313" key="2">
    <source>
        <dbReference type="Proteomes" id="UP000000715"/>
    </source>
</evidence>
<dbReference type="GeneID" id="123393716"/>
<feature type="region of interest" description="Disordered" evidence="1">
    <location>
        <begin position="24"/>
        <end position="63"/>
    </location>
</feature>
<feature type="compositionally biased region" description="Low complexity" evidence="1">
    <location>
        <begin position="315"/>
        <end position="327"/>
    </location>
</feature>
<feature type="compositionally biased region" description="Basic and acidic residues" evidence="1">
    <location>
        <begin position="53"/>
        <end position="62"/>
    </location>
</feature>
<feature type="compositionally biased region" description="Low complexity" evidence="1">
    <location>
        <begin position="555"/>
        <end position="564"/>
    </location>
</feature>
<dbReference type="RefSeq" id="XP_044942476.1">
    <property type="nucleotide sequence ID" value="XM_045086541.1"/>
</dbReference>
<feature type="compositionally biased region" description="Low complexity" evidence="1">
    <location>
        <begin position="339"/>
        <end position="363"/>
    </location>
</feature>
<evidence type="ECO:0000256" key="1">
    <source>
        <dbReference type="SAM" id="MobiDB-lite"/>
    </source>
</evidence>
<feature type="compositionally biased region" description="Basic residues" evidence="1">
    <location>
        <begin position="42"/>
        <end position="52"/>
    </location>
</feature>
<organism evidence="2 3">
    <name type="scientific">Mustela putorius furo</name>
    <name type="common">European domestic ferret</name>
    <name type="synonym">Mustela furo</name>
    <dbReference type="NCBI Taxonomy" id="9669"/>
    <lineage>
        <taxon>Eukaryota</taxon>
        <taxon>Metazoa</taxon>
        <taxon>Chordata</taxon>
        <taxon>Craniata</taxon>
        <taxon>Vertebrata</taxon>
        <taxon>Euteleostomi</taxon>
        <taxon>Mammalia</taxon>
        <taxon>Eutheria</taxon>
        <taxon>Laurasiatheria</taxon>
        <taxon>Carnivora</taxon>
        <taxon>Caniformia</taxon>
        <taxon>Musteloidea</taxon>
        <taxon>Mustelidae</taxon>
        <taxon>Mustelinae</taxon>
        <taxon>Mustela</taxon>
    </lineage>
</organism>
<proteinExistence type="predicted"/>